<accession>A0A0M3IAZ0</accession>
<proteinExistence type="predicted"/>
<keyword evidence="1" id="KW-1185">Reference proteome</keyword>
<evidence type="ECO:0000313" key="1">
    <source>
        <dbReference type="Proteomes" id="UP000036681"/>
    </source>
</evidence>
<reference evidence="2" key="1">
    <citation type="submission" date="2017-02" db="UniProtKB">
        <authorList>
            <consortium name="WormBaseParasite"/>
        </authorList>
    </citation>
    <scope>IDENTIFICATION</scope>
</reference>
<dbReference type="Gene3D" id="3.60.21.10">
    <property type="match status" value="1"/>
</dbReference>
<dbReference type="Proteomes" id="UP000036681">
    <property type="component" value="Unplaced"/>
</dbReference>
<protein>
    <submittedName>
        <fullName evidence="2">SER_THR_PHOSPHATASE domain-containing protein</fullName>
    </submittedName>
</protein>
<dbReference type="AlphaFoldDB" id="A0A0M3IAZ0"/>
<dbReference type="InterPro" id="IPR029052">
    <property type="entry name" value="Metallo-depent_PP-like"/>
</dbReference>
<dbReference type="SUPFAM" id="SSF56300">
    <property type="entry name" value="Metallo-dependent phosphatases"/>
    <property type="match status" value="1"/>
</dbReference>
<name>A0A0M3IAZ0_ASCLU</name>
<sequence length="56" mass="6619">MIPLAAVVDNRILCMHGGISPHLKDFRNIEDVGFHFWSFFFAAQILQFQRHEKLIY</sequence>
<dbReference type="WBParaSite" id="ALUE_0001480301-mRNA-1">
    <property type="protein sequence ID" value="ALUE_0001480301-mRNA-1"/>
    <property type="gene ID" value="ALUE_0001480301"/>
</dbReference>
<organism evidence="1 2">
    <name type="scientific">Ascaris lumbricoides</name>
    <name type="common">Giant roundworm</name>
    <dbReference type="NCBI Taxonomy" id="6252"/>
    <lineage>
        <taxon>Eukaryota</taxon>
        <taxon>Metazoa</taxon>
        <taxon>Ecdysozoa</taxon>
        <taxon>Nematoda</taxon>
        <taxon>Chromadorea</taxon>
        <taxon>Rhabditida</taxon>
        <taxon>Spirurina</taxon>
        <taxon>Ascaridomorpha</taxon>
        <taxon>Ascaridoidea</taxon>
        <taxon>Ascarididae</taxon>
        <taxon>Ascaris</taxon>
    </lineage>
</organism>
<evidence type="ECO:0000313" key="2">
    <source>
        <dbReference type="WBParaSite" id="ALUE_0001480301-mRNA-1"/>
    </source>
</evidence>